<evidence type="ECO:0000313" key="6">
    <source>
        <dbReference type="EMBL" id="GGM99557.1"/>
    </source>
</evidence>
<dbReference type="PANTHER" id="PTHR23303:SF15">
    <property type="entry name" value="COLOSSIN-A"/>
    <property type="match status" value="1"/>
</dbReference>
<keyword evidence="3" id="KW-0732">Signal</keyword>
<evidence type="ECO:0000256" key="3">
    <source>
        <dbReference type="ARBA" id="ARBA00022729"/>
    </source>
</evidence>
<dbReference type="PANTHER" id="PTHR23303">
    <property type="entry name" value="CARBOXYPEPTIDASE REGULATORY REGION-CONTAINING"/>
    <property type="match status" value="1"/>
</dbReference>
<feature type="domain" description="SD-repeat containing protein B" evidence="5">
    <location>
        <begin position="440"/>
        <end position="504"/>
    </location>
</feature>
<sequence length="808" mass="86029">MAPAAATGHIAGVVYVDRNGNRKQDQDEAASDVGLMITGNGAEHRTTTDADGEFSFRDLAPGAYKATYHLDDQWTVHVVNVDGDPIKVEPNKTAQVVARGERPYAEQFSVTGSLDRDSYRMPATATVTLAFTNYTNNKISNIRARCDHKSSPKALGRGKNWNALTTNGVSLAPGERRTITVDEEVPEGAGRAGIVTLDCTFAPNPDLNLGLWTRATAKVTSSTNYAMVVGEDKNADDLIGPDEAVSGVTVVLLNEQTGFRASEGTSGTDGRIEFFNVGAGTYRAVVLGPWGLRDAGQERVVVTGQGGFGHVFLKQASPADVRASIKLDKQRYDAHETVGLELTITNVGGRTAEQVGLRSMLTEIDVPEEQWGDFRWSNRAGIRLAAGESRTFDVSGRIETLVDGRLVIAGEVGYLGQPDNDDGRFHAEAEVVETRGVITGVVYTDKNGNGQQDEGEAAPGVLVEAAGGATHGYHETTTDANGAFTFVDVSSGAYWLTYQLADDWIVHDEANPEQVWVGPAAPTRLTVRADRPYSELIEATMTFGKDTYMIGETAEVTITLKNVSDRRLSGVQARCNPLGHQDQLGGGYRKVTPEGWGDLRQEAAGVALGPGESKTVTVTEPVPAHARFKQRVAVGCSFAPNAKDNTDGPWALDIASVLVGVGAVQGRLAHDRNKNGVVDRGEALTGVRVLLLTDREYGLQVADTVSGTDGTVRFDRMPTGDFWAGVDGVWKFEGESGRVEVKLDEVAQRDFFVVPNPRAQPPGTGSTGSTGGGALAKTGASVLGLGVVAVLLVVFGFGARVAGRRTRP</sequence>
<name>A0ABQ2I7R8_9PSEU</name>
<evidence type="ECO:0000256" key="1">
    <source>
        <dbReference type="ARBA" id="ARBA00004613"/>
    </source>
</evidence>
<dbReference type="InterPro" id="IPR033764">
    <property type="entry name" value="Sdr_B"/>
</dbReference>
<evidence type="ECO:0000313" key="7">
    <source>
        <dbReference type="Proteomes" id="UP000597656"/>
    </source>
</evidence>
<feature type="transmembrane region" description="Helical" evidence="4">
    <location>
        <begin position="782"/>
        <end position="802"/>
    </location>
</feature>
<evidence type="ECO:0000259" key="5">
    <source>
        <dbReference type="Pfam" id="PF17210"/>
    </source>
</evidence>
<gene>
    <name evidence="6" type="ORF">GCM10011609_42350</name>
</gene>
<organism evidence="6 7">
    <name type="scientific">Lentzea pudingi</name>
    <dbReference type="NCBI Taxonomy" id="1789439"/>
    <lineage>
        <taxon>Bacteria</taxon>
        <taxon>Bacillati</taxon>
        <taxon>Actinomycetota</taxon>
        <taxon>Actinomycetes</taxon>
        <taxon>Pseudonocardiales</taxon>
        <taxon>Pseudonocardiaceae</taxon>
        <taxon>Lentzea</taxon>
    </lineage>
</organism>
<keyword evidence="4" id="KW-0472">Membrane</keyword>
<keyword evidence="4" id="KW-1133">Transmembrane helix</keyword>
<dbReference type="SUPFAM" id="SSF117074">
    <property type="entry name" value="Hypothetical protein PA1324"/>
    <property type="match status" value="4"/>
</dbReference>
<feature type="domain" description="SD-repeat containing protein B" evidence="5">
    <location>
        <begin position="10"/>
        <end position="81"/>
    </location>
</feature>
<evidence type="ECO:0000256" key="4">
    <source>
        <dbReference type="SAM" id="Phobius"/>
    </source>
</evidence>
<keyword evidence="7" id="KW-1185">Reference proteome</keyword>
<dbReference type="InterPro" id="IPR051417">
    <property type="entry name" value="SDr/BOS_complex"/>
</dbReference>
<dbReference type="RefSeq" id="WP_189156478.1">
    <property type="nucleotide sequence ID" value="NZ_BMNC01000005.1"/>
</dbReference>
<comment type="subcellular location">
    <subcellularLocation>
        <location evidence="1">Secreted</location>
    </subcellularLocation>
</comment>
<accession>A0ABQ2I7R8</accession>
<protein>
    <recommendedName>
        <fullName evidence="5">SD-repeat containing protein B domain-containing protein</fullName>
    </recommendedName>
</protein>
<keyword evidence="4" id="KW-0812">Transmembrane</keyword>
<comment type="caution">
    <text evidence="6">The sequence shown here is derived from an EMBL/GenBank/DDBJ whole genome shotgun (WGS) entry which is preliminary data.</text>
</comment>
<dbReference type="Proteomes" id="UP000597656">
    <property type="component" value="Unassembled WGS sequence"/>
</dbReference>
<reference evidence="7" key="1">
    <citation type="journal article" date="2019" name="Int. J. Syst. Evol. Microbiol.">
        <title>The Global Catalogue of Microorganisms (GCM) 10K type strain sequencing project: providing services to taxonomists for standard genome sequencing and annotation.</title>
        <authorList>
            <consortium name="The Broad Institute Genomics Platform"/>
            <consortium name="The Broad Institute Genome Sequencing Center for Infectious Disease"/>
            <person name="Wu L."/>
            <person name="Ma J."/>
        </authorList>
    </citation>
    <scope>NUCLEOTIDE SEQUENCE [LARGE SCALE GENOMIC DNA]</scope>
    <source>
        <strain evidence="7">CGMCC 4.7319</strain>
    </source>
</reference>
<keyword evidence="2" id="KW-0964">Secreted</keyword>
<dbReference type="Pfam" id="PF17210">
    <property type="entry name" value="SdrD_B"/>
    <property type="match status" value="2"/>
</dbReference>
<dbReference type="InterPro" id="IPR013783">
    <property type="entry name" value="Ig-like_fold"/>
</dbReference>
<evidence type="ECO:0000256" key="2">
    <source>
        <dbReference type="ARBA" id="ARBA00022525"/>
    </source>
</evidence>
<proteinExistence type="predicted"/>
<dbReference type="EMBL" id="BMNC01000005">
    <property type="protein sequence ID" value="GGM99557.1"/>
    <property type="molecule type" value="Genomic_DNA"/>
</dbReference>
<dbReference type="Gene3D" id="2.60.40.10">
    <property type="entry name" value="Immunoglobulins"/>
    <property type="match status" value="3"/>
</dbReference>